<dbReference type="EMBL" id="CM039426">
    <property type="protein sequence ID" value="KAI4356061.1"/>
    <property type="molecule type" value="Genomic_DNA"/>
</dbReference>
<reference evidence="1 2" key="1">
    <citation type="journal article" date="2022" name="DNA Res.">
        <title>Chromosomal-level genome assembly of the orchid tree Bauhinia variegata (Leguminosae; Cercidoideae) supports the allotetraploid origin hypothesis of Bauhinia.</title>
        <authorList>
            <person name="Zhong Y."/>
            <person name="Chen Y."/>
            <person name="Zheng D."/>
            <person name="Pang J."/>
            <person name="Liu Y."/>
            <person name="Luo S."/>
            <person name="Meng S."/>
            <person name="Qian L."/>
            <person name="Wei D."/>
            <person name="Dai S."/>
            <person name="Zhou R."/>
        </authorList>
    </citation>
    <scope>NUCLEOTIDE SEQUENCE [LARGE SCALE GENOMIC DNA]</scope>
    <source>
        <strain evidence="1">BV-YZ2020</strain>
    </source>
</reference>
<evidence type="ECO:0000313" key="2">
    <source>
        <dbReference type="Proteomes" id="UP000828941"/>
    </source>
</evidence>
<sequence>MASDYDASERWSNLPKEMTVKRKRKNSEVQNEQVGKLLGRDGYFILGWSTLPDELLDMISKKIDFVSFFALCGVCKNWRKLYGNHRGDFMASQAAPLVILRSPQSRKDCFFFSISEGKGYKTLLPNHWRDSSTGFWKSFVGFSSGYFISQGSLSWTKLWLINPFTRKELHIPESPCHVLSLYDDRHRMLRFDHAILAFVVNSEDFVVLGISLRLSSLFIYQSRKSSWSVYKSGGDSLQVTDVAVFGHTVYAVTRSGSIGILRLNSPGIKFLKLNNAPRISSSLS</sequence>
<evidence type="ECO:0000313" key="1">
    <source>
        <dbReference type="EMBL" id="KAI4356061.1"/>
    </source>
</evidence>
<comment type="caution">
    <text evidence="1">The sequence shown here is derived from an EMBL/GenBank/DDBJ whole genome shotgun (WGS) entry which is preliminary data.</text>
</comment>
<keyword evidence="2" id="KW-1185">Reference proteome</keyword>
<proteinExistence type="predicted"/>
<name>A0ACB9Q5L9_BAUVA</name>
<accession>A0ACB9Q5L9</accession>
<organism evidence="1 2">
    <name type="scientific">Bauhinia variegata</name>
    <name type="common">Purple orchid tree</name>
    <name type="synonym">Phanera variegata</name>
    <dbReference type="NCBI Taxonomy" id="167791"/>
    <lineage>
        <taxon>Eukaryota</taxon>
        <taxon>Viridiplantae</taxon>
        <taxon>Streptophyta</taxon>
        <taxon>Embryophyta</taxon>
        <taxon>Tracheophyta</taxon>
        <taxon>Spermatophyta</taxon>
        <taxon>Magnoliopsida</taxon>
        <taxon>eudicotyledons</taxon>
        <taxon>Gunneridae</taxon>
        <taxon>Pentapetalae</taxon>
        <taxon>rosids</taxon>
        <taxon>fabids</taxon>
        <taxon>Fabales</taxon>
        <taxon>Fabaceae</taxon>
        <taxon>Cercidoideae</taxon>
        <taxon>Cercideae</taxon>
        <taxon>Bauhiniinae</taxon>
        <taxon>Bauhinia</taxon>
    </lineage>
</organism>
<protein>
    <submittedName>
        <fullName evidence="1">Uncharacterized protein</fullName>
    </submittedName>
</protein>
<dbReference type="Proteomes" id="UP000828941">
    <property type="component" value="Chromosome 1"/>
</dbReference>
<gene>
    <name evidence="1" type="ORF">L6164_000113</name>
</gene>